<accession>A0A1S3X568</accession>
<dbReference type="AlphaFoldDB" id="A0A1S3X568"/>
<feature type="transmembrane region" description="Helical" evidence="2">
    <location>
        <begin position="125"/>
        <end position="143"/>
    </location>
</feature>
<evidence type="ECO:0000256" key="2">
    <source>
        <dbReference type="SAM" id="Phobius"/>
    </source>
</evidence>
<organism evidence="3">
    <name type="scientific">Nicotiana tabacum</name>
    <name type="common">Common tobacco</name>
    <dbReference type="NCBI Taxonomy" id="4097"/>
    <lineage>
        <taxon>Eukaryota</taxon>
        <taxon>Viridiplantae</taxon>
        <taxon>Streptophyta</taxon>
        <taxon>Embryophyta</taxon>
        <taxon>Tracheophyta</taxon>
        <taxon>Spermatophyta</taxon>
        <taxon>Magnoliopsida</taxon>
        <taxon>eudicotyledons</taxon>
        <taxon>Gunneridae</taxon>
        <taxon>Pentapetalae</taxon>
        <taxon>asterids</taxon>
        <taxon>lamiids</taxon>
        <taxon>Solanales</taxon>
        <taxon>Solanaceae</taxon>
        <taxon>Nicotianoideae</taxon>
        <taxon>Nicotianeae</taxon>
        <taxon>Nicotiana</taxon>
    </lineage>
</organism>
<keyword evidence="2" id="KW-0812">Transmembrane</keyword>
<reference evidence="3" key="1">
    <citation type="submission" date="2025-08" db="UniProtKB">
        <authorList>
            <consortium name="RefSeq"/>
        </authorList>
    </citation>
    <scope>IDENTIFICATION</scope>
</reference>
<feature type="coiled-coil region" evidence="1">
    <location>
        <begin position="47"/>
        <end position="74"/>
    </location>
</feature>
<name>A0A1S3X568_TOBAC</name>
<gene>
    <name evidence="3" type="primary">LOC107761421</name>
</gene>
<dbReference type="RefSeq" id="XP_016435130.1">
    <property type="nucleotide sequence ID" value="XM_016579644.1"/>
</dbReference>
<keyword evidence="1" id="KW-0175">Coiled coil</keyword>
<dbReference type="OrthoDB" id="1675519at2759"/>
<proteinExistence type="predicted"/>
<evidence type="ECO:0000256" key="1">
    <source>
        <dbReference type="SAM" id="Coils"/>
    </source>
</evidence>
<dbReference type="PaxDb" id="4097-A0A1S3X568"/>
<protein>
    <submittedName>
        <fullName evidence="3">Uncharacterized protein</fullName>
    </submittedName>
</protein>
<sequence>MGRRRGVFVALLPTILRHMLLKNTGRRFFKCPKPEDNELPPRIVILISSLKRKLEDAEMQRDILKKKMAAYDIAASIEAQTISKLGEKVVERNILKKKLVDVESAAAIDAGTIATLSKIVAHQWMLIRVLCGCFVGFVALWFLL</sequence>
<evidence type="ECO:0000313" key="3">
    <source>
        <dbReference type="RefSeq" id="XP_016435130.1"/>
    </source>
</evidence>
<keyword evidence="2" id="KW-0472">Membrane</keyword>
<keyword evidence="2" id="KW-1133">Transmembrane helix</keyword>
<dbReference type="KEGG" id="nta:107761421"/>